<evidence type="ECO:0000256" key="1">
    <source>
        <dbReference type="ARBA" id="ARBA00009394"/>
    </source>
</evidence>
<dbReference type="GO" id="GO:0035145">
    <property type="term" value="C:exon-exon junction complex"/>
    <property type="evidence" value="ECO:0007669"/>
    <property type="project" value="TreeGrafter"/>
</dbReference>
<feature type="compositionally biased region" description="Polar residues" evidence="3">
    <location>
        <begin position="145"/>
        <end position="161"/>
    </location>
</feature>
<dbReference type="InterPro" id="IPR039333">
    <property type="entry name" value="PYM1"/>
</dbReference>
<dbReference type="PANTHER" id="PTHR22959:SF0">
    <property type="entry name" value="PARTNER OF Y14 AND MAGO"/>
    <property type="match status" value="1"/>
</dbReference>
<sequence>GTFIPPSQRPDGTWRKPRRVKEGYVPQDEVPLYESRGKQWAKSRSTYPVGLDPELIKASEAKQTTKTSVGASKKKKKGATPAQSVPNPGAFDDYDTPQQPSVKSTTAPPPQQQHSSGGGTKTTSSGGKKQESSSSTAVQSKKDTSSAVKKSTESTLTNDQTLITMSTIEPAKRLRNLKKKLRDIENLEQKIKTKELKNPDKDQIEKVSRKANVQAEILALELEVNMNVKTQNS</sequence>
<feature type="region of interest" description="Disordered" evidence="3">
    <location>
        <begin position="1"/>
        <end position="161"/>
    </location>
</feature>
<dbReference type="GO" id="GO:1903259">
    <property type="term" value="P:exon-exon junction complex disassembly"/>
    <property type="evidence" value="ECO:0007669"/>
    <property type="project" value="InterPro"/>
</dbReference>
<feature type="compositionally biased region" description="Low complexity" evidence="3">
    <location>
        <begin position="121"/>
        <end position="136"/>
    </location>
</feature>
<dbReference type="SMART" id="SM01273">
    <property type="entry name" value="Mago-bind"/>
    <property type="match status" value="1"/>
</dbReference>
<feature type="non-terminal residue" evidence="5">
    <location>
        <position position="1"/>
    </location>
</feature>
<dbReference type="PANTHER" id="PTHR22959">
    <property type="entry name" value="PYM PROTEIN"/>
    <property type="match status" value="1"/>
</dbReference>
<dbReference type="GO" id="GO:0003723">
    <property type="term" value="F:RNA binding"/>
    <property type="evidence" value="ECO:0007669"/>
    <property type="project" value="TreeGrafter"/>
</dbReference>
<reference evidence="5" key="1">
    <citation type="journal article" date="2015" name="J. Med. Entomol.">
        <title>A Deep Insight Into the Sialotranscriptome of the Chagas Disease Vector, Panstrongylus megistus (Hemiptera: Heteroptera).</title>
        <authorList>
            <person name="Ribeiro J.M."/>
            <person name="Schwarz A."/>
            <person name="Francischetti I.M."/>
        </authorList>
    </citation>
    <scope>NUCLEOTIDE SEQUENCE</scope>
    <source>
        <tissue evidence="5">Salivary glands</tissue>
    </source>
</reference>
<accession>A0A069DQE6</accession>
<organism evidence="5">
    <name type="scientific">Panstrongylus megistus</name>
    <dbReference type="NCBI Taxonomy" id="65343"/>
    <lineage>
        <taxon>Eukaryota</taxon>
        <taxon>Metazoa</taxon>
        <taxon>Ecdysozoa</taxon>
        <taxon>Arthropoda</taxon>
        <taxon>Hexapoda</taxon>
        <taxon>Insecta</taxon>
        <taxon>Pterygota</taxon>
        <taxon>Neoptera</taxon>
        <taxon>Paraneoptera</taxon>
        <taxon>Hemiptera</taxon>
        <taxon>Heteroptera</taxon>
        <taxon>Panheteroptera</taxon>
        <taxon>Cimicomorpha</taxon>
        <taxon>Reduviidae</taxon>
        <taxon>Triatominae</taxon>
        <taxon>Panstrongylus</taxon>
    </lineage>
</organism>
<evidence type="ECO:0000313" key="5">
    <source>
        <dbReference type="EMBL" id="JAC86125.1"/>
    </source>
</evidence>
<evidence type="ECO:0000256" key="2">
    <source>
        <dbReference type="ARBA" id="ARBA00018898"/>
    </source>
</evidence>
<dbReference type="Pfam" id="PF09282">
    <property type="entry name" value="Mago-bind"/>
    <property type="match status" value="1"/>
</dbReference>
<protein>
    <recommendedName>
        <fullName evidence="2">Partner of Y14 and mago</fullName>
    </recommendedName>
</protein>
<dbReference type="GO" id="GO:0005737">
    <property type="term" value="C:cytoplasm"/>
    <property type="evidence" value="ECO:0007669"/>
    <property type="project" value="TreeGrafter"/>
</dbReference>
<evidence type="ECO:0000256" key="3">
    <source>
        <dbReference type="SAM" id="MobiDB-lite"/>
    </source>
</evidence>
<dbReference type="EMBL" id="GBGD01002764">
    <property type="protein sequence ID" value="JAC86125.1"/>
    <property type="molecule type" value="mRNA"/>
</dbReference>
<dbReference type="AlphaFoldDB" id="A0A069DQE6"/>
<evidence type="ECO:0000259" key="4">
    <source>
        <dbReference type="SMART" id="SM01273"/>
    </source>
</evidence>
<dbReference type="InterPro" id="IPR015362">
    <property type="entry name" value="WIBG_mago-bd"/>
</dbReference>
<feature type="domain" description="WIBG Mago-binding" evidence="4">
    <location>
        <begin position="1"/>
        <end position="26"/>
    </location>
</feature>
<proteinExistence type="evidence at transcript level"/>
<name>A0A069DQE6_9HEMI</name>
<dbReference type="SUPFAM" id="SSF101931">
    <property type="entry name" value="Pym (Within the bgcn gene intron protein, WIBG), N-terminal domain"/>
    <property type="match status" value="1"/>
</dbReference>
<comment type="similarity">
    <text evidence="1">Belongs to the pym family.</text>
</comment>
<feature type="compositionally biased region" description="Polar residues" evidence="3">
    <location>
        <begin position="96"/>
        <end position="106"/>
    </location>
</feature>
<dbReference type="InterPro" id="IPR036348">
    <property type="entry name" value="WIBG_N_sf"/>
</dbReference>